<gene>
    <name evidence="1" type="ORF">EV696_11627</name>
</gene>
<dbReference type="EMBL" id="SNYM01000016">
    <property type="protein sequence ID" value="TDQ45924.1"/>
    <property type="molecule type" value="Genomic_DNA"/>
</dbReference>
<organism evidence="1 2">
    <name type="scientific">Permianibacter aggregans</name>
    <dbReference type="NCBI Taxonomy" id="1510150"/>
    <lineage>
        <taxon>Bacteria</taxon>
        <taxon>Pseudomonadati</taxon>
        <taxon>Pseudomonadota</taxon>
        <taxon>Gammaproteobacteria</taxon>
        <taxon>Pseudomonadales</taxon>
        <taxon>Pseudomonadaceae</taxon>
        <taxon>Permianibacter</taxon>
    </lineage>
</organism>
<keyword evidence="2" id="KW-1185">Reference proteome</keyword>
<dbReference type="NCBIfam" id="TIGR04141">
    <property type="entry name" value="TIGR04141 family sporadically distributed protein"/>
    <property type="match status" value="1"/>
</dbReference>
<name>A0A4R6URJ5_9GAMM</name>
<proteinExistence type="predicted"/>
<protein>
    <submittedName>
        <fullName evidence="1">Uncharacterized protein (TIGR04141 family)</fullName>
    </submittedName>
</protein>
<evidence type="ECO:0000313" key="1">
    <source>
        <dbReference type="EMBL" id="TDQ45924.1"/>
    </source>
</evidence>
<accession>A0A4R6URJ5</accession>
<dbReference type="Proteomes" id="UP000295375">
    <property type="component" value="Unassembled WGS sequence"/>
</dbReference>
<reference evidence="1 2" key="1">
    <citation type="submission" date="2019-03" db="EMBL/GenBank/DDBJ databases">
        <title>Genomic Encyclopedia of Type Strains, Phase IV (KMG-IV): sequencing the most valuable type-strain genomes for metagenomic binning, comparative biology and taxonomic classification.</title>
        <authorList>
            <person name="Goeker M."/>
        </authorList>
    </citation>
    <scope>NUCLEOTIDE SEQUENCE [LARGE SCALE GENOMIC DNA]</scope>
    <source>
        <strain evidence="1 2">DSM 103792</strain>
    </source>
</reference>
<comment type="caution">
    <text evidence="1">The sequence shown here is derived from an EMBL/GenBank/DDBJ whole genome shotgun (WGS) entry which is preliminary data.</text>
</comment>
<dbReference type="Pfam" id="PF19614">
    <property type="entry name" value="DUF6119"/>
    <property type="match status" value="1"/>
</dbReference>
<dbReference type="InterPro" id="IPR026487">
    <property type="entry name" value="CHP04141"/>
</dbReference>
<dbReference type="OrthoDB" id="6401683at2"/>
<dbReference type="RefSeq" id="WP_133592280.1">
    <property type="nucleotide sequence ID" value="NZ_CP037953.1"/>
</dbReference>
<evidence type="ECO:0000313" key="2">
    <source>
        <dbReference type="Proteomes" id="UP000295375"/>
    </source>
</evidence>
<sequence length="178" mass="20506">MKLKISAVLLKEEVRIADAISNKPDIRSVRFQIDEHTAHLFWRKSQSQPKWIDLFEAVDGINVADFKSENPQAVLALLVEERVICFTFGHARHLIESIKIEKYFGLKVALNISDPELLKSIDKSSIDKVPFQSRSQSSRYVSINEFEFKFDWEILKSITGVVESAERRVRPYILHGCS</sequence>
<dbReference type="AlphaFoldDB" id="A0A4R6URJ5"/>